<organism evidence="2 3">
    <name type="scientific">Deinococcus piscis</name>
    <dbReference type="NCBI Taxonomy" id="394230"/>
    <lineage>
        <taxon>Bacteria</taxon>
        <taxon>Thermotogati</taxon>
        <taxon>Deinococcota</taxon>
        <taxon>Deinococci</taxon>
        <taxon>Deinococcales</taxon>
        <taxon>Deinococcaceae</taxon>
        <taxon>Deinococcus</taxon>
    </lineage>
</organism>
<dbReference type="NCBIfam" id="TIGR00305">
    <property type="entry name" value="putative toxin-antitoxin system toxin component, PIN family"/>
    <property type="match status" value="1"/>
</dbReference>
<dbReference type="Pfam" id="PF13470">
    <property type="entry name" value="PIN_3"/>
    <property type="match status" value="1"/>
</dbReference>
<dbReference type="InterPro" id="IPR002850">
    <property type="entry name" value="PIN_toxin-like"/>
</dbReference>
<dbReference type="Proteomes" id="UP000632154">
    <property type="component" value="Unassembled WGS sequence"/>
</dbReference>
<accession>A0ABQ3K5D0</accession>
<dbReference type="EMBL" id="BNAL01000015">
    <property type="protein sequence ID" value="GHG02833.1"/>
    <property type="molecule type" value="Genomic_DNA"/>
</dbReference>
<reference evidence="3" key="1">
    <citation type="journal article" date="2019" name="Int. J. Syst. Evol. Microbiol.">
        <title>The Global Catalogue of Microorganisms (GCM) 10K type strain sequencing project: providing services to taxonomists for standard genome sequencing and annotation.</title>
        <authorList>
            <consortium name="The Broad Institute Genomics Platform"/>
            <consortium name="The Broad Institute Genome Sequencing Center for Infectious Disease"/>
            <person name="Wu L."/>
            <person name="Ma J."/>
        </authorList>
    </citation>
    <scope>NUCLEOTIDE SEQUENCE [LARGE SCALE GENOMIC DNA]</scope>
    <source>
        <strain evidence="3">CGMCC 1.18439</strain>
    </source>
</reference>
<keyword evidence="3" id="KW-1185">Reference proteome</keyword>
<feature type="domain" description="PIN" evidence="1">
    <location>
        <begin position="8"/>
        <end position="120"/>
    </location>
</feature>
<dbReference type="PANTHER" id="PTHR34610">
    <property type="entry name" value="SSL7007 PROTEIN"/>
    <property type="match status" value="1"/>
</dbReference>
<evidence type="ECO:0000313" key="2">
    <source>
        <dbReference type="EMBL" id="GHG02833.1"/>
    </source>
</evidence>
<dbReference type="RefSeq" id="WP_229838972.1">
    <property type="nucleotide sequence ID" value="NZ_BNAL01000015.1"/>
</dbReference>
<proteinExistence type="predicted"/>
<dbReference type="PANTHER" id="PTHR34610:SF4">
    <property type="entry name" value="SLL8027 PROTEIN"/>
    <property type="match status" value="1"/>
</dbReference>
<dbReference type="InterPro" id="IPR002716">
    <property type="entry name" value="PIN_dom"/>
</dbReference>
<protein>
    <recommendedName>
        <fullName evidence="1">PIN domain-containing protein</fullName>
    </recommendedName>
</protein>
<comment type="caution">
    <text evidence="2">The sequence shown here is derived from an EMBL/GenBank/DDBJ whole genome shotgun (WGS) entry which is preliminary data.</text>
</comment>
<evidence type="ECO:0000259" key="1">
    <source>
        <dbReference type="Pfam" id="PF13470"/>
    </source>
</evidence>
<gene>
    <name evidence="2" type="ORF">GCM10017783_13920</name>
</gene>
<evidence type="ECO:0000313" key="3">
    <source>
        <dbReference type="Proteomes" id="UP000632154"/>
    </source>
</evidence>
<name>A0ABQ3K5D0_9DEIO</name>
<sequence length="144" mass="16025">MSAPLRLIPDINVLLSGLTSTRGPSRELYLAARRFEVQFVLAEEHLEELARVLTYPAVLRLGSGITPADAFALAVDLHRMTEIAHLTTHHDWPSCPDPKDWYLLDLLVQAQADAVVSKDSHLLNAGRHLGLPIVEPKTVMTFIR</sequence>